<dbReference type="AlphaFoldDB" id="A0A151ZIW5"/>
<dbReference type="PROSITE" id="PS50005">
    <property type="entry name" value="TPR"/>
    <property type="match status" value="1"/>
</dbReference>
<accession>A0A151ZIW5</accession>
<feature type="repeat" description="TPR" evidence="2">
    <location>
        <begin position="528"/>
        <end position="561"/>
    </location>
</feature>
<name>A0A151ZIW5_TIELA</name>
<gene>
    <name evidence="3" type="ORF">DLAC_05238</name>
</gene>
<dbReference type="Gene3D" id="1.25.40.10">
    <property type="entry name" value="Tetratricopeptide repeat domain"/>
    <property type="match status" value="3"/>
</dbReference>
<evidence type="ECO:0000256" key="2">
    <source>
        <dbReference type="PROSITE-ProRule" id="PRU00339"/>
    </source>
</evidence>
<proteinExistence type="inferred from homology"/>
<evidence type="ECO:0000313" key="3">
    <source>
        <dbReference type="EMBL" id="KYQ93839.1"/>
    </source>
</evidence>
<dbReference type="InterPro" id="IPR019734">
    <property type="entry name" value="TPR_rpt"/>
</dbReference>
<dbReference type="Pfam" id="PF08238">
    <property type="entry name" value="Sel1"/>
    <property type="match status" value="5"/>
</dbReference>
<dbReference type="InterPro" id="IPR050767">
    <property type="entry name" value="Sel1_AlgK"/>
</dbReference>
<evidence type="ECO:0000313" key="4">
    <source>
        <dbReference type="Proteomes" id="UP000076078"/>
    </source>
</evidence>
<dbReference type="OrthoDB" id="442451at2759"/>
<dbReference type="EMBL" id="LODT01000025">
    <property type="protein sequence ID" value="KYQ93839.1"/>
    <property type="molecule type" value="Genomic_DNA"/>
</dbReference>
<dbReference type="SMART" id="SM00671">
    <property type="entry name" value="SEL1"/>
    <property type="match status" value="8"/>
</dbReference>
<dbReference type="InterPro" id="IPR011990">
    <property type="entry name" value="TPR-like_helical_dom_sf"/>
</dbReference>
<sequence>MVIGNNFNPTFIISTPTDTNNCTMNSNITNSTTSSKDINNNSNNEKKKLCNAFAYGGFIQRKDILCSSNITQHEGHRLKLIYDYEFNIVKCEVHSNHLNLVCLDCHSAQCGSCRMDTYFFHPTNVSHFFNVEPKVQMNIGDQFLRLKQYQKALKHFIDAVQRGNIGYATEVANTFALVDPIITNPKSLSETDLVLVNPEIPTNKFQYLFKDSNCSPILTIEACIALKNARNGNVESQFQVGLLLIHGIGLPQNIDSGIMYLELAAQKNHPEACVALGQYYFQVQKKIREAQKWYLRVAIDTNYPRANIGQGDCLRFGDVSNLSASYVHYMSAAYDDEPEAFYALGELYMDNRYRDKSLFKAQIFYMRAAQLQVKSAIDKIKAVHLLIHETALPPQFSLELPEKSYLSKHLNSGEFELFKREITLDTKPKFPEHFTSGVYFDSQFKELSKPSITPVNTTEKKERNVTVPLISPETNASVKTTLPDVKIFFLVSNTSFQICTEINKRKNDSQTISKAIKSYKAIINTEQSASILTLGMMYYQSGKTDKAIKCFKKSANLMNIKACYLLSLCHLCDSDFSIEMALEWAKSGVYYDNLDTINLKKNNVATDSEYKSNFYWLNDLRKVYRSSTQETRDSIRLLIFQKVIEFFMSIGKNSQIIDNKFTVIYNEKVSNIVVANLYYYGIGLGENFQKAFQLYELGGNIDNDPRGYIGMGLMTLRGHGCKSNISVAQQYFKKAAEMGDINAHCYVGYLQHCLNPNSTDLEKTLTLNLIDRTENVVDFFKLHFNIKFPDNVYFHGK</sequence>
<dbReference type="SUPFAM" id="SSF81901">
    <property type="entry name" value="HCP-like"/>
    <property type="match status" value="3"/>
</dbReference>
<dbReference type="PANTHER" id="PTHR11102:SF160">
    <property type="entry name" value="ERAD-ASSOCIATED E3 UBIQUITIN-PROTEIN LIGASE COMPONENT HRD3"/>
    <property type="match status" value="1"/>
</dbReference>
<comment type="similarity">
    <text evidence="1">Belongs to the sel-1 family.</text>
</comment>
<dbReference type="InterPro" id="IPR006597">
    <property type="entry name" value="Sel1-like"/>
</dbReference>
<dbReference type="InParanoid" id="A0A151ZIW5"/>
<protein>
    <submittedName>
        <fullName evidence="3">Uncharacterized protein</fullName>
    </submittedName>
</protein>
<comment type="caution">
    <text evidence="3">The sequence shown here is derived from an EMBL/GenBank/DDBJ whole genome shotgun (WGS) entry which is preliminary data.</text>
</comment>
<keyword evidence="2" id="KW-0802">TPR repeat</keyword>
<evidence type="ECO:0000256" key="1">
    <source>
        <dbReference type="ARBA" id="ARBA00038101"/>
    </source>
</evidence>
<organism evidence="3 4">
    <name type="scientific">Tieghemostelium lacteum</name>
    <name type="common">Slime mold</name>
    <name type="synonym">Dictyostelium lacteum</name>
    <dbReference type="NCBI Taxonomy" id="361077"/>
    <lineage>
        <taxon>Eukaryota</taxon>
        <taxon>Amoebozoa</taxon>
        <taxon>Evosea</taxon>
        <taxon>Eumycetozoa</taxon>
        <taxon>Dictyostelia</taxon>
        <taxon>Dictyosteliales</taxon>
        <taxon>Raperosteliaceae</taxon>
        <taxon>Tieghemostelium</taxon>
    </lineage>
</organism>
<reference evidence="3 4" key="1">
    <citation type="submission" date="2015-12" db="EMBL/GenBank/DDBJ databases">
        <title>Dictyostelia acquired genes for synthesis and detection of signals that induce cell-type specialization by lateral gene transfer from prokaryotes.</title>
        <authorList>
            <person name="Gloeckner G."/>
            <person name="Schaap P."/>
        </authorList>
    </citation>
    <scope>NUCLEOTIDE SEQUENCE [LARGE SCALE GENOMIC DNA]</scope>
    <source>
        <strain evidence="3 4">TK</strain>
    </source>
</reference>
<dbReference type="Proteomes" id="UP000076078">
    <property type="component" value="Unassembled WGS sequence"/>
</dbReference>
<dbReference type="PANTHER" id="PTHR11102">
    <property type="entry name" value="SEL-1-LIKE PROTEIN"/>
    <property type="match status" value="1"/>
</dbReference>
<keyword evidence="4" id="KW-1185">Reference proteome</keyword>